<protein>
    <submittedName>
        <fullName evidence="1">Uncharacterized protein</fullName>
    </submittedName>
</protein>
<keyword evidence="2" id="KW-1185">Reference proteome</keyword>
<accession>A0AAD7BYP6</accession>
<reference evidence="1" key="1">
    <citation type="submission" date="2023-03" db="EMBL/GenBank/DDBJ databases">
        <title>Massive genome expansion in bonnet fungi (Mycena s.s.) driven by repeated elements and novel gene families across ecological guilds.</title>
        <authorList>
            <consortium name="Lawrence Berkeley National Laboratory"/>
            <person name="Harder C.B."/>
            <person name="Miyauchi S."/>
            <person name="Viragh M."/>
            <person name="Kuo A."/>
            <person name="Thoen E."/>
            <person name="Andreopoulos B."/>
            <person name="Lu D."/>
            <person name="Skrede I."/>
            <person name="Drula E."/>
            <person name="Henrissat B."/>
            <person name="Morin E."/>
            <person name="Kohler A."/>
            <person name="Barry K."/>
            <person name="LaButti K."/>
            <person name="Morin E."/>
            <person name="Salamov A."/>
            <person name="Lipzen A."/>
            <person name="Mereny Z."/>
            <person name="Hegedus B."/>
            <person name="Baldrian P."/>
            <person name="Stursova M."/>
            <person name="Weitz H."/>
            <person name="Taylor A."/>
            <person name="Grigoriev I.V."/>
            <person name="Nagy L.G."/>
            <person name="Martin F."/>
            <person name="Kauserud H."/>
        </authorList>
    </citation>
    <scope>NUCLEOTIDE SEQUENCE</scope>
    <source>
        <strain evidence="1">9284</strain>
    </source>
</reference>
<evidence type="ECO:0000313" key="2">
    <source>
        <dbReference type="Proteomes" id="UP001221142"/>
    </source>
</evidence>
<gene>
    <name evidence="1" type="ORF">FB45DRAFT_1002044</name>
</gene>
<comment type="caution">
    <text evidence="1">The sequence shown here is derived from an EMBL/GenBank/DDBJ whole genome shotgun (WGS) entry which is preliminary data.</text>
</comment>
<dbReference type="EMBL" id="JARKIF010000007">
    <property type="protein sequence ID" value="KAJ7634389.1"/>
    <property type="molecule type" value="Genomic_DNA"/>
</dbReference>
<proteinExistence type="predicted"/>
<name>A0AAD7BYP6_9AGAR</name>
<dbReference type="AlphaFoldDB" id="A0AAD7BYP6"/>
<organism evidence="1 2">
    <name type="scientific">Roridomyces roridus</name>
    <dbReference type="NCBI Taxonomy" id="1738132"/>
    <lineage>
        <taxon>Eukaryota</taxon>
        <taxon>Fungi</taxon>
        <taxon>Dikarya</taxon>
        <taxon>Basidiomycota</taxon>
        <taxon>Agaricomycotina</taxon>
        <taxon>Agaricomycetes</taxon>
        <taxon>Agaricomycetidae</taxon>
        <taxon>Agaricales</taxon>
        <taxon>Marasmiineae</taxon>
        <taxon>Mycenaceae</taxon>
        <taxon>Roridomyces</taxon>
    </lineage>
</organism>
<dbReference type="Proteomes" id="UP001221142">
    <property type="component" value="Unassembled WGS sequence"/>
</dbReference>
<sequence length="227" mass="25765">MSPTPEPDQRYCRSAALACFFPSSISFGQLHKRFQRDGNRREARSAIWTAEGSQYDGLSMDQVHVGHERDRFCTPRSRTFTPNLSWTLHHSIPSTPTNARRASALDFQSFRPKVLRKSPFDPGLGGARVALMLLLVFFKFIPPQAKFNYKALQRYSPPWCTPCKCDQLDSGLDLRVRAMDVEDFFCEQTPIPAVLFDPGSSYMALNFSSDSTSGVQMLRDDRQDNLV</sequence>
<evidence type="ECO:0000313" key="1">
    <source>
        <dbReference type="EMBL" id="KAJ7634389.1"/>
    </source>
</evidence>